<evidence type="ECO:0000313" key="6">
    <source>
        <dbReference type="EMBL" id="CAB4365713.1"/>
    </source>
</evidence>
<feature type="transmembrane region" description="Helical" evidence="5">
    <location>
        <begin position="38"/>
        <end position="60"/>
    </location>
</feature>
<dbReference type="PANTHER" id="PTHR43427:SF12">
    <property type="entry name" value="CHLORIDE TRANSPORTER"/>
    <property type="match status" value="1"/>
</dbReference>
<dbReference type="InterPro" id="IPR014743">
    <property type="entry name" value="Cl-channel_core"/>
</dbReference>
<evidence type="ECO:0000256" key="1">
    <source>
        <dbReference type="ARBA" id="ARBA00004141"/>
    </source>
</evidence>
<proteinExistence type="predicted"/>
<evidence type="ECO:0000256" key="2">
    <source>
        <dbReference type="ARBA" id="ARBA00022692"/>
    </source>
</evidence>
<dbReference type="EMBL" id="CAEZYF010000029">
    <property type="protein sequence ID" value="CAB4743381.1"/>
    <property type="molecule type" value="Genomic_DNA"/>
</dbReference>
<evidence type="ECO:0000256" key="5">
    <source>
        <dbReference type="SAM" id="Phobius"/>
    </source>
</evidence>
<keyword evidence="4 5" id="KW-0472">Membrane</keyword>
<dbReference type="EMBL" id="CAFAAV010000407">
    <property type="protein sequence ID" value="CAB4836396.1"/>
    <property type="molecule type" value="Genomic_DNA"/>
</dbReference>
<evidence type="ECO:0000313" key="7">
    <source>
        <dbReference type="EMBL" id="CAB4743381.1"/>
    </source>
</evidence>
<feature type="transmembrane region" description="Helical" evidence="5">
    <location>
        <begin position="358"/>
        <end position="377"/>
    </location>
</feature>
<dbReference type="GO" id="GO:0015108">
    <property type="term" value="F:chloride transmembrane transporter activity"/>
    <property type="evidence" value="ECO:0007669"/>
    <property type="project" value="InterPro"/>
</dbReference>
<dbReference type="AlphaFoldDB" id="A0A6J6AC09"/>
<keyword evidence="2 5" id="KW-0812">Transmembrane</keyword>
<dbReference type="PANTHER" id="PTHR43427">
    <property type="entry name" value="CHLORIDE CHANNEL PROTEIN CLC-E"/>
    <property type="match status" value="1"/>
</dbReference>
<evidence type="ECO:0000256" key="4">
    <source>
        <dbReference type="ARBA" id="ARBA00023136"/>
    </source>
</evidence>
<feature type="transmembrane region" description="Helical" evidence="5">
    <location>
        <begin position="287"/>
        <end position="310"/>
    </location>
</feature>
<sequence length="387" mass="40359">MLARLRLLLFAAIGGALTGAISFSFLKGLDWATRTRVAHAWLLWLLPLVGLAVGAVYHYWGGHAKGGTPYVIEQGHIFTHGVPSRMAPMIWGGSVLGHLAGASVGREGAALQMAGSATDTAARLGRLSNVDRRTLVIASLAGGWGGVFAVPFTGVAFALQMTRKHRWRALLPSIVSAFTAKWAVDALGYSMSARPHLPALSLSWSLPFKLLLAGAAFGLLARVFVWALHLVKRRMGHWVKWPPARPIIGAAATIGLAALVGRGYLGLSTPLLNQAFAGLHVHWYEPLLKLVFTLIALGTGFVGGEVLPLFVMGGTLGGAIAPGLSVSGPLLATTGSVAAFSSAAGVVLTGLVLSVEQFGWNALLPAVIVGVGAHLAAGKPGLYVTHH</sequence>
<dbReference type="Pfam" id="PF00654">
    <property type="entry name" value="Voltage_CLC"/>
    <property type="match status" value="1"/>
</dbReference>
<dbReference type="SUPFAM" id="SSF81340">
    <property type="entry name" value="Clc chloride channel"/>
    <property type="match status" value="1"/>
</dbReference>
<evidence type="ECO:0000313" key="10">
    <source>
        <dbReference type="EMBL" id="CAB5002873.1"/>
    </source>
</evidence>
<organism evidence="6">
    <name type="scientific">freshwater metagenome</name>
    <dbReference type="NCBI Taxonomy" id="449393"/>
    <lineage>
        <taxon>unclassified sequences</taxon>
        <taxon>metagenomes</taxon>
        <taxon>ecological metagenomes</taxon>
    </lineage>
</organism>
<dbReference type="EMBL" id="CAESGF010000042">
    <property type="protein sequence ID" value="CAB4365713.1"/>
    <property type="molecule type" value="Genomic_DNA"/>
</dbReference>
<dbReference type="EMBL" id="CAFBOL010000074">
    <property type="protein sequence ID" value="CAB5002873.1"/>
    <property type="molecule type" value="Genomic_DNA"/>
</dbReference>
<feature type="transmembrane region" description="Helical" evidence="5">
    <location>
        <begin position="243"/>
        <end position="267"/>
    </location>
</feature>
<accession>A0A6J6AC09</accession>
<feature type="transmembrane region" description="Helical" evidence="5">
    <location>
        <begin position="330"/>
        <end position="352"/>
    </location>
</feature>
<dbReference type="InterPro" id="IPR001807">
    <property type="entry name" value="ClC"/>
</dbReference>
<dbReference type="Gene3D" id="1.10.3080.10">
    <property type="entry name" value="Clc chloride channel"/>
    <property type="match status" value="1"/>
</dbReference>
<reference evidence="6" key="1">
    <citation type="submission" date="2020-05" db="EMBL/GenBank/DDBJ databases">
        <authorList>
            <person name="Chiriac C."/>
            <person name="Salcher M."/>
            <person name="Ghai R."/>
            <person name="Kavagutti S V."/>
        </authorList>
    </citation>
    <scope>NUCLEOTIDE SEQUENCE</scope>
</reference>
<evidence type="ECO:0000313" key="9">
    <source>
        <dbReference type="EMBL" id="CAB4945058.1"/>
    </source>
</evidence>
<dbReference type="EMBL" id="CAFBMT010000015">
    <property type="protein sequence ID" value="CAB4945058.1"/>
    <property type="molecule type" value="Genomic_DNA"/>
</dbReference>
<feature type="transmembrane region" description="Helical" evidence="5">
    <location>
        <begin position="6"/>
        <end position="26"/>
    </location>
</feature>
<comment type="subcellular location">
    <subcellularLocation>
        <location evidence="1">Membrane</location>
        <topology evidence="1">Multi-pass membrane protein</topology>
    </subcellularLocation>
</comment>
<gene>
    <name evidence="7" type="ORF">UFOPK2656_03060</name>
    <name evidence="8" type="ORF">UFOPK3099_03145</name>
    <name evidence="9" type="ORF">UFOPK3651_02459</name>
    <name evidence="10" type="ORF">UFOPK3931_02275</name>
    <name evidence="6" type="ORF">UFOPK4189_03455</name>
</gene>
<feature type="transmembrane region" description="Helical" evidence="5">
    <location>
        <begin position="210"/>
        <end position="231"/>
    </location>
</feature>
<feature type="transmembrane region" description="Helical" evidence="5">
    <location>
        <begin position="135"/>
        <end position="157"/>
    </location>
</feature>
<name>A0A6J6AC09_9ZZZZ</name>
<dbReference type="GO" id="GO:0016020">
    <property type="term" value="C:membrane"/>
    <property type="evidence" value="ECO:0007669"/>
    <property type="project" value="UniProtKB-SubCell"/>
</dbReference>
<evidence type="ECO:0000256" key="3">
    <source>
        <dbReference type="ARBA" id="ARBA00022989"/>
    </source>
</evidence>
<keyword evidence="3 5" id="KW-1133">Transmembrane helix</keyword>
<dbReference type="InterPro" id="IPR050368">
    <property type="entry name" value="ClC-type_chloride_channel"/>
</dbReference>
<evidence type="ECO:0000313" key="8">
    <source>
        <dbReference type="EMBL" id="CAB4836396.1"/>
    </source>
</evidence>
<protein>
    <submittedName>
        <fullName evidence="6">Unannotated protein</fullName>
    </submittedName>
</protein>